<feature type="signal peptide" evidence="3">
    <location>
        <begin position="1"/>
        <end position="20"/>
    </location>
</feature>
<keyword evidence="3" id="KW-0732">Signal</keyword>
<accession>A0A7R8UNM6</accession>
<feature type="compositionally biased region" description="Acidic residues" evidence="1">
    <location>
        <begin position="27"/>
        <end position="43"/>
    </location>
</feature>
<feature type="transmembrane region" description="Helical" evidence="2">
    <location>
        <begin position="1368"/>
        <end position="1390"/>
    </location>
</feature>
<keyword evidence="5" id="KW-1185">Reference proteome</keyword>
<feature type="compositionally biased region" description="Low complexity" evidence="1">
    <location>
        <begin position="1277"/>
        <end position="1286"/>
    </location>
</feature>
<dbReference type="OrthoDB" id="6614503at2759"/>
<feature type="compositionally biased region" description="Polar residues" evidence="1">
    <location>
        <begin position="1495"/>
        <end position="1505"/>
    </location>
</feature>
<feature type="compositionally biased region" description="Low complexity" evidence="1">
    <location>
        <begin position="1678"/>
        <end position="1690"/>
    </location>
</feature>
<feature type="region of interest" description="Disordered" evidence="1">
    <location>
        <begin position="26"/>
        <end position="48"/>
    </location>
</feature>
<feature type="region of interest" description="Disordered" evidence="1">
    <location>
        <begin position="388"/>
        <end position="420"/>
    </location>
</feature>
<feature type="transmembrane region" description="Helical" evidence="2">
    <location>
        <begin position="428"/>
        <end position="450"/>
    </location>
</feature>
<dbReference type="EMBL" id="LR899011">
    <property type="protein sequence ID" value="CAD7084056.1"/>
    <property type="molecule type" value="Genomic_DNA"/>
</dbReference>
<feature type="region of interest" description="Disordered" evidence="1">
    <location>
        <begin position="462"/>
        <end position="481"/>
    </location>
</feature>
<reference evidence="4 5" key="1">
    <citation type="submission" date="2020-11" db="EMBL/GenBank/DDBJ databases">
        <authorList>
            <person name="Wallbank WR R."/>
            <person name="Pardo Diaz C."/>
            <person name="Kozak K."/>
            <person name="Martin S."/>
            <person name="Jiggins C."/>
            <person name="Moest M."/>
            <person name="Warren A I."/>
            <person name="Generalovic N T."/>
            <person name="Byers J.R.P. K."/>
            <person name="Montejo-Kovacevich G."/>
            <person name="Yen C E."/>
        </authorList>
    </citation>
    <scope>NUCLEOTIDE SEQUENCE [LARGE SCALE GENOMIC DNA]</scope>
</reference>
<evidence type="ECO:0000256" key="2">
    <source>
        <dbReference type="SAM" id="Phobius"/>
    </source>
</evidence>
<dbReference type="InParanoid" id="A0A7R8UNM6"/>
<evidence type="ECO:0000313" key="5">
    <source>
        <dbReference type="Proteomes" id="UP000594454"/>
    </source>
</evidence>
<feature type="compositionally biased region" description="Polar residues" evidence="1">
    <location>
        <begin position="1445"/>
        <end position="1456"/>
    </location>
</feature>
<feature type="chain" id="PRO_5031394470" evidence="3">
    <location>
        <begin position="21"/>
        <end position="1749"/>
    </location>
</feature>
<feature type="compositionally biased region" description="Basic residues" evidence="1">
    <location>
        <begin position="1401"/>
        <end position="1411"/>
    </location>
</feature>
<dbReference type="Proteomes" id="UP000594454">
    <property type="component" value="Chromosome 3"/>
</dbReference>
<proteinExistence type="predicted"/>
<keyword evidence="2" id="KW-0472">Membrane</keyword>
<evidence type="ECO:0000256" key="1">
    <source>
        <dbReference type="SAM" id="MobiDB-lite"/>
    </source>
</evidence>
<gene>
    <name evidence="4" type="ORF">HERILL_LOCUS6972</name>
</gene>
<feature type="compositionally biased region" description="Pro residues" evidence="1">
    <location>
        <begin position="1558"/>
        <end position="1574"/>
    </location>
</feature>
<feature type="region of interest" description="Disordered" evidence="1">
    <location>
        <begin position="1557"/>
        <end position="1749"/>
    </location>
</feature>
<sequence>MQRSRYLYFILIIWIATVSRDVFCGDENNETEDGDDDDTDDDDSKQSSSIEDFVGTNLFGNDGCTKKCFSTEDVALLAARKEFESVIPKDLEKSLLNDESVETLMQYFYGVHQIIMKLSKGTSQIYTQKAFYDALGGYLYNYLMPVTKFSFYAGVLSLKTTERVANLLQNCKTALNTYGIGWKPPAGSFHDFDNGIEPLNCSSHRKSDEKDENACSNLKLVDDQSENDEDMIVSLPKLDPPEMGCLSNIWLPFKRKHIFNLQSSLSAFILIRYFVSVSKCYRFQDVCQDSFNFRLKNWLQENIEPHLNDNVLYPGLGAFLRILKTIEHVREPTSKTSKKSLKVLRDCGSGNKITSAFGKEMEKEIEKDEEQKKTGFWASLFTKKNKSDEDNEEKHIGEGTVDDDDDTSEDEKEDSRQAYRRKRKRRDLFMTILMIVLILLILLFLILMIMKYMRDLGKTDRSNRMEKQGSAMENSKRKKGGLSTLVRRRSGQRKAITAGHNEESITLRSDSCVIMPECGSDRLKGGGAIIIPSRSSSSSVKLSSTYSIVENGSPVLMRRSHPSETIATRTEYCSSCQQPIEPSDTNYTHTSSTIPKELKKCRICAGQDLYPLAPKISPSKKQKYSWKKFLSSKKHETAGTNQRRKCSRCSQQISQENPFCPHELDKCNSCCGCCGKSEVDKRWKCSICSCFIGKDDKIYKDNPNCPIEKRICSNCVSSGRRAIQIWKCIACEKPIKQDDPIYFRDPNCPINKRKCSGCHGREKSKFNCISCARPVKDHNSFYEPNLGRKCFDCWRGGKFRAKKKNIHCVSCKEMFRTDDPQFLKNPEKALCAKCKKSNPISCIYCSNPVQSHMVKSEVDCPEGSITCANCFYKLRRTKTKAKWICAFCKEVINENDPIYYKRPSCPKDKRQCLDCLNRMKFRWICVSCKVLIDKSDPVYAIVPKCPKDKRKCVSCQRKIDRTRRLVTKNRPMSPVRLNSVYNARVVKAKPFSISKKRTNTTELVVGNIVEETLEEILGRTKSLDVIQFMLPKDLDRSLLNDDAIEVLMQYFYGANQIVSKMTEGNAKIYAEKAFYDALGGYLNCFVIPICKLSYYAGVLSLKTTQHVYDLLVQCKVFLNTNGNGWRPPSSDFSKMELTIEYLDLSSNISDDNENGKTACLNLNLADEHSENEEDMIVSLPKLDPEEMGQLSNIWFPFKRKHTFNLKSQHSAFILIKYFVSVSRCCHSQGVPQFTFNQRFKEWIAEHIEPHLNDEVLYPGLGAVLRILETIEKENKSTRSSKQSHSIKSSRDSLKPKKANAPTADPKLATLPKASQIASKTGQVESKPKEKLNFFQQFFDRNLADAVDNDEKNPDLKGDENFKVKRKNYIIAAVAVSVILMVFVCIVAIMTKNIREICKGRAQQKKLKKRRQKELEREVGGSTGPLSLGKNRYRKQPKRSHEEEGLTTTASSTVSKESMTDVQQYQYEYGSKYDCRPEPSAMFFPMCKQRPPPYNRQISRDSSPQTKPAKPTVSKQSRRSKAGTELCQNCGQQLPGRNQVGGRDYVNYCFCKSRESLGEPPPTIEPTRQPSPPPIFQSKSPQKPQLTTCLRLPTPPKPRRRLSPRIKPVQPSLSPPKFSISKKNKPAKETSFRLGSPKKSSMKKTKSKLGETRVVLRQDLPCQCPSNSKCKHSPGNFESKSSTHSLESSPSTAEHTTAAKHRDSLQPAAGPSQNRSSPPRKHPPSKSCPNFGRKHEFVSTSWETLDSKRE</sequence>
<evidence type="ECO:0000256" key="3">
    <source>
        <dbReference type="SAM" id="SignalP"/>
    </source>
</evidence>
<keyword evidence="2" id="KW-1133">Transmembrane helix</keyword>
<feature type="compositionally biased region" description="Basic and acidic residues" evidence="1">
    <location>
        <begin position="388"/>
        <end position="397"/>
    </location>
</feature>
<feature type="region of interest" description="Disordered" evidence="1">
    <location>
        <begin position="1401"/>
        <end position="1456"/>
    </location>
</feature>
<organism evidence="4 5">
    <name type="scientific">Hermetia illucens</name>
    <name type="common">Black soldier fly</name>
    <dbReference type="NCBI Taxonomy" id="343691"/>
    <lineage>
        <taxon>Eukaryota</taxon>
        <taxon>Metazoa</taxon>
        <taxon>Ecdysozoa</taxon>
        <taxon>Arthropoda</taxon>
        <taxon>Hexapoda</taxon>
        <taxon>Insecta</taxon>
        <taxon>Pterygota</taxon>
        <taxon>Neoptera</taxon>
        <taxon>Endopterygota</taxon>
        <taxon>Diptera</taxon>
        <taxon>Brachycera</taxon>
        <taxon>Stratiomyomorpha</taxon>
        <taxon>Stratiomyidae</taxon>
        <taxon>Hermetiinae</taxon>
        <taxon>Hermetia</taxon>
    </lineage>
</organism>
<feature type="compositionally biased region" description="Acidic residues" evidence="1">
    <location>
        <begin position="400"/>
        <end position="412"/>
    </location>
</feature>
<name>A0A7R8UNM6_HERIL</name>
<keyword evidence="2" id="KW-0812">Transmembrane</keyword>
<feature type="region of interest" description="Disordered" evidence="1">
    <location>
        <begin position="1274"/>
        <end position="1324"/>
    </location>
</feature>
<evidence type="ECO:0000313" key="4">
    <source>
        <dbReference type="EMBL" id="CAD7084056.1"/>
    </source>
</evidence>
<feature type="region of interest" description="Disordered" evidence="1">
    <location>
        <begin position="1483"/>
        <end position="1523"/>
    </location>
</feature>
<protein>
    <submittedName>
        <fullName evidence="4">Uncharacterized protein</fullName>
    </submittedName>
</protein>